<name>A0A371GUY3_MUCPR</name>
<dbReference type="Proteomes" id="UP000257109">
    <property type="component" value="Unassembled WGS sequence"/>
</dbReference>
<organism evidence="1 2">
    <name type="scientific">Mucuna pruriens</name>
    <name type="common">Velvet bean</name>
    <name type="synonym">Dolichos pruriens</name>
    <dbReference type="NCBI Taxonomy" id="157652"/>
    <lineage>
        <taxon>Eukaryota</taxon>
        <taxon>Viridiplantae</taxon>
        <taxon>Streptophyta</taxon>
        <taxon>Embryophyta</taxon>
        <taxon>Tracheophyta</taxon>
        <taxon>Spermatophyta</taxon>
        <taxon>Magnoliopsida</taxon>
        <taxon>eudicotyledons</taxon>
        <taxon>Gunneridae</taxon>
        <taxon>Pentapetalae</taxon>
        <taxon>rosids</taxon>
        <taxon>fabids</taxon>
        <taxon>Fabales</taxon>
        <taxon>Fabaceae</taxon>
        <taxon>Papilionoideae</taxon>
        <taxon>50 kb inversion clade</taxon>
        <taxon>NPAAA clade</taxon>
        <taxon>indigoferoid/millettioid clade</taxon>
        <taxon>Phaseoleae</taxon>
        <taxon>Mucuna</taxon>
    </lineage>
</organism>
<feature type="non-terminal residue" evidence="1">
    <location>
        <position position="1"/>
    </location>
</feature>
<gene>
    <name evidence="1" type="ORF">CR513_23283</name>
</gene>
<dbReference type="EMBL" id="QJKJ01004391">
    <property type="protein sequence ID" value="RDX94345.1"/>
    <property type="molecule type" value="Genomic_DNA"/>
</dbReference>
<dbReference type="AlphaFoldDB" id="A0A371GUY3"/>
<accession>A0A371GUY3</accession>
<comment type="caution">
    <text evidence="1">The sequence shown here is derived from an EMBL/GenBank/DDBJ whole genome shotgun (WGS) entry which is preliminary data.</text>
</comment>
<proteinExistence type="predicted"/>
<reference evidence="1" key="1">
    <citation type="submission" date="2018-05" db="EMBL/GenBank/DDBJ databases">
        <title>Draft genome of Mucuna pruriens seed.</title>
        <authorList>
            <person name="Nnadi N.E."/>
            <person name="Vos R."/>
            <person name="Hasami M.H."/>
            <person name="Devisetty U.K."/>
            <person name="Aguiy J.C."/>
        </authorList>
    </citation>
    <scope>NUCLEOTIDE SEQUENCE [LARGE SCALE GENOMIC DNA]</scope>
    <source>
        <strain evidence="1">JCA_2017</strain>
    </source>
</reference>
<keyword evidence="2" id="KW-1185">Reference proteome</keyword>
<evidence type="ECO:0000313" key="2">
    <source>
        <dbReference type="Proteomes" id="UP000257109"/>
    </source>
</evidence>
<protein>
    <recommendedName>
        <fullName evidence="3">Reverse transcriptase domain-containing protein</fullName>
    </recommendedName>
</protein>
<evidence type="ECO:0008006" key="3">
    <source>
        <dbReference type="Google" id="ProtNLM"/>
    </source>
</evidence>
<sequence length="123" mass="13859">MPSLHDTRAQYMGRNDERLKSTLVLKRIPNRIMAPPKNEAPTRAITIDVTNKSKDVLKTKKDMEDDDEVPIILGRSFLATEQAVTDVEKGKLTLRLGKKEVLDISDGAIKGNYLDIRKLCLEP</sequence>
<evidence type="ECO:0000313" key="1">
    <source>
        <dbReference type="EMBL" id="RDX94345.1"/>
    </source>
</evidence>